<dbReference type="PANTHER" id="PTHR24198">
    <property type="entry name" value="ANKYRIN REPEAT AND PROTEIN KINASE DOMAIN-CONTAINING PROTEIN"/>
    <property type="match status" value="1"/>
</dbReference>
<dbReference type="SUPFAM" id="SSF48403">
    <property type="entry name" value="Ankyrin repeat"/>
    <property type="match status" value="1"/>
</dbReference>
<dbReference type="OMA" id="FYACKSR"/>
<keyword evidence="2 3" id="KW-0040">ANK repeat</keyword>
<evidence type="ECO:0000313" key="5">
    <source>
        <dbReference type="Proteomes" id="UP000070544"/>
    </source>
</evidence>
<evidence type="ECO:0000256" key="1">
    <source>
        <dbReference type="ARBA" id="ARBA00022737"/>
    </source>
</evidence>
<dbReference type="PROSITE" id="PS50297">
    <property type="entry name" value="ANK_REP_REGION"/>
    <property type="match status" value="1"/>
</dbReference>
<dbReference type="InterPro" id="IPR036770">
    <property type="entry name" value="Ankyrin_rpt-contain_sf"/>
</dbReference>
<gene>
    <name evidence="4" type="ORF">M427DRAFT_431140</name>
</gene>
<evidence type="ECO:0000256" key="3">
    <source>
        <dbReference type="PROSITE-ProRule" id="PRU00023"/>
    </source>
</evidence>
<sequence>MLRLLIERGAEIEKAPVGGMYSPLHHAQKVEIVQLILEMGVNINVRNHNGQTPATFAVRMGNAPVLAFLLDHGAGISIEDNSGRTPLKYVNRLVARPCLGCFSKGDFARG</sequence>
<dbReference type="OrthoDB" id="2160770at2759"/>
<dbReference type="SMART" id="SM00248">
    <property type="entry name" value="ANK"/>
    <property type="match status" value="2"/>
</dbReference>
<name>A0A139ATE9_GONPJ</name>
<dbReference type="EMBL" id="KQ965737">
    <property type="protein sequence ID" value="KXS19843.1"/>
    <property type="molecule type" value="Genomic_DNA"/>
</dbReference>
<feature type="repeat" description="ANK" evidence="3">
    <location>
        <begin position="49"/>
        <end position="81"/>
    </location>
</feature>
<keyword evidence="5" id="KW-1185">Reference proteome</keyword>
<dbReference type="InterPro" id="IPR002110">
    <property type="entry name" value="Ankyrin_rpt"/>
</dbReference>
<dbReference type="Proteomes" id="UP000070544">
    <property type="component" value="Unassembled WGS sequence"/>
</dbReference>
<reference evidence="4 5" key="1">
    <citation type="journal article" date="2015" name="Genome Biol. Evol.">
        <title>Phylogenomic analyses indicate that early fungi evolved digesting cell walls of algal ancestors of land plants.</title>
        <authorList>
            <person name="Chang Y."/>
            <person name="Wang S."/>
            <person name="Sekimoto S."/>
            <person name="Aerts A.L."/>
            <person name="Choi C."/>
            <person name="Clum A."/>
            <person name="LaButti K.M."/>
            <person name="Lindquist E.A."/>
            <person name="Yee Ngan C."/>
            <person name="Ohm R.A."/>
            <person name="Salamov A.A."/>
            <person name="Grigoriev I.V."/>
            <person name="Spatafora J.W."/>
            <person name="Berbee M.L."/>
        </authorList>
    </citation>
    <scope>NUCLEOTIDE SEQUENCE [LARGE SCALE GENOMIC DNA]</scope>
    <source>
        <strain evidence="4 5">JEL478</strain>
    </source>
</reference>
<dbReference type="PROSITE" id="PS50088">
    <property type="entry name" value="ANK_REPEAT"/>
    <property type="match status" value="1"/>
</dbReference>
<dbReference type="PANTHER" id="PTHR24198:SF165">
    <property type="entry name" value="ANKYRIN REPEAT-CONTAINING PROTEIN-RELATED"/>
    <property type="match status" value="1"/>
</dbReference>
<dbReference type="AlphaFoldDB" id="A0A139ATE9"/>
<dbReference type="Gene3D" id="1.25.40.20">
    <property type="entry name" value="Ankyrin repeat-containing domain"/>
    <property type="match status" value="1"/>
</dbReference>
<keyword evidence="1" id="KW-0677">Repeat</keyword>
<evidence type="ECO:0000313" key="4">
    <source>
        <dbReference type="EMBL" id="KXS19843.1"/>
    </source>
</evidence>
<organism evidence="4 5">
    <name type="scientific">Gonapodya prolifera (strain JEL478)</name>
    <name type="common">Monoblepharis prolifera</name>
    <dbReference type="NCBI Taxonomy" id="1344416"/>
    <lineage>
        <taxon>Eukaryota</taxon>
        <taxon>Fungi</taxon>
        <taxon>Fungi incertae sedis</taxon>
        <taxon>Chytridiomycota</taxon>
        <taxon>Chytridiomycota incertae sedis</taxon>
        <taxon>Monoblepharidomycetes</taxon>
        <taxon>Monoblepharidales</taxon>
        <taxon>Gonapodyaceae</taxon>
        <taxon>Gonapodya</taxon>
    </lineage>
</organism>
<proteinExistence type="predicted"/>
<protein>
    <submittedName>
        <fullName evidence="4">Ankyrin</fullName>
    </submittedName>
</protein>
<accession>A0A139ATE9</accession>
<dbReference type="STRING" id="1344416.A0A139ATE9"/>
<evidence type="ECO:0000256" key="2">
    <source>
        <dbReference type="ARBA" id="ARBA00023043"/>
    </source>
</evidence>
<dbReference type="Pfam" id="PF12796">
    <property type="entry name" value="Ank_2"/>
    <property type="match status" value="1"/>
</dbReference>